<gene>
    <name evidence="1" type="ORF">FG87_21875</name>
</gene>
<comment type="caution">
    <text evidence="1">The sequence shown here is derived from an EMBL/GenBank/DDBJ whole genome shotgun (WGS) entry which is preliminary data.</text>
</comment>
<reference evidence="1 2" key="1">
    <citation type="journal article" date="2014" name="Int. J. Syst. Evol. Microbiol.">
        <title>Nocardia vulneris sp. nov., isolated from wounds of human patients in North America.</title>
        <authorList>
            <person name="Lasker B.A."/>
            <person name="Bell M."/>
            <person name="Klenk H.P."/>
            <person name="Sproer C."/>
            <person name="Schumann C."/>
            <person name="Schumann P."/>
            <person name="Brown J.M."/>
        </authorList>
    </citation>
    <scope>NUCLEOTIDE SEQUENCE [LARGE SCALE GENOMIC DNA]</scope>
    <source>
        <strain evidence="1 2">W9851</strain>
    </source>
</reference>
<evidence type="ECO:0000313" key="1">
    <source>
        <dbReference type="EMBL" id="KIA63016.1"/>
    </source>
</evidence>
<dbReference type="Proteomes" id="UP000031364">
    <property type="component" value="Unassembled WGS sequence"/>
</dbReference>
<evidence type="ECO:0000313" key="2">
    <source>
        <dbReference type="Proteomes" id="UP000031364"/>
    </source>
</evidence>
<dbReference type="EMBL" id="JNFP01000026">
    <property type="protein sequence ID" value="KIA63016.1"/>
    <property type="molecule type" value="Genomic_DNA"/>
</dbReference>
<keyword evidence="2" id="KW-1185">Reference proteome</keyword>
<sequence length="61" mass="7448">MSDDGFQPGRWYRILQPDGELWMETSDPDEVHRESQRTGWPVERLYERHESEWRADETEKP</sequence>
<organism evidence="1 2">
    <name type="scientific">Nocardia vulneris</name>
    <dbReference type="NCBI Taxonomy" id="1141657"/>
    <lineage>
        <taxon>Bacteria</taxon>
        <taxon>Bacillati</taxon>
        <taxon>Actinomycetota</taxon>
        <taxon>Actinomycetes</taxon>
        <taxon>Mycobacteriales</taxon>
        <taxon>Nocardiaceae</taxon>
        <taxon>Nocardia</taxon>
    </lineage>
</organism>
<name>A0ABR4ZCM2_9NOCA</name>
<accession>A0ABR4ZCM2</accession>
<proteinExistence type="predicted"/>
<protein>
    <submittedName>
        <fullName evidence="1">Uncharacterized protein</fullName>
    </submittedName>
</protein>
<dbReference type="RefSeq" id="WP_043673621.1">
    <property type="nucleotide sequence ID" value="NZ_BDCI01000004.1"/>
</dbReference>